<evidence type="ECO:0000313" key="2">
    <source>
        <dbReference type="Proteomes" id="UP001056837"/>
    </source>
</evidence>
<gene>
    <name evidence="1" type="ORF">HER15_14040</name>
</gene>
<dbReference type="Proteomes" id="UP001056837">
    <property type="component" value="Chromosome"/>
</dbReference>
<dbReference type="AlphaFoldDB" id="A0AAE9SI55"/>
<reference evidence="1" key="1">
    <citation type="submission" date="2020-04" db="EMBL/GenBank/DDBJ databases">
        <title>Tenacibaculum mesophilum bac2.</title>
        <authorList>
            <person name="Li M."/>
        </authorList>
    </citation>
    <scope>NUCLEOTIDE SEQUENCE</scope>
    <source>
        <strain evidence="1">Bac2</strain>
    </source>
</reference>
<sequence length="221" mass="26675">MNQKINKGINLNSSELKYDLIFIPIRSYISHTEEALNEYKKKLKEESEVLEAEKGYNPKSLEIYICSYFSKIQLESIFTTLFSMLEQELKKICEQAQSIKLYNFKLKDLSGNNDIEKARKYIVKVMDVNLDRFNDDWILIKKYQEIRNSFIHRQGKLRENNEIEEYRRQYEKLKIFINEDQVFMIESSKFLLEFIDLVVRFLYKVCDEIIDKNQDLMLLRE</sequence>
<proteinExistence type="predicted"/>
<protein>
    <submittedName>
        <fullName evidence="1">Uncharacterized protein</fullName>
    </submittedName>
</protein>
<dbReference type="EMBL" id="CP050861">
    <property type="protein sequence ID" value="UTD16529.1"/>
    <property type="molecule type" value="Genomic_DNA"/>
</dbReference>
<dbReference type="RefSeq" id="WP_159613041.1">
    <property type="nucleotide sequence ID" value="NZ_CP050861.1"/>
</dbReference>
<organism evidence="1 2">
    <name type="scientific">Tenacibaculum mesophilum</name>
    <dbReference type="NCBI Taxonomy" id="104268"/>
    <lineage>
        <taxon>Bacteria</taxon>
        <taxon>Pseudomonadati</taxon>
        <taxon>Bacteroidota</taxon>
        <taxon>Flavobacteriia</taxon>
        <taxon>Flavobacteriales</taxon>
        <taxon>Flavobacteriaceae</taxon>
        <taxon>Tenacibaculum</taxon>
    </lineage>
</organism>
<name>A0AAE9SI55_9FLAO</name>
<accession>A0AAE9SI55</accession>
<evidence type="ECO:0000313" key="1">
    <source>
        <dbReference type="EMBL" id="UTD16529.1"/>
    </source>
</evidence>